<proteinExistence type="predicted"/>
<protein>
    <recommendedName>
        <fullName evidence="3">Type VI secretion system lipoprotein TssJ</fullName>
    </recommendedName>
</protein>
<keyword evidence="2" id="KW-1185">Reference proteome</keyword>
<evidence type="ECO:0008006" key="3">
    <source>
        <dbReference type="Google" id="ProtNLM"/>
    </source>
</evidence>
<sequence length="191" mass="20785">MLHSYAVLTNAREMMQVSIKRAHWPLMGIVLAGVLLSSCAATDKSLPVPYAISFEVAPDVNPDGNARPSPIVLQVFRLKSAASFDGADFFSLQSKTQSTLAGELLGVDRLILRPGESRTVRYTGDLDAHSVGVVAGYRALERNRWKLIVPLPAAKETNLLKFWQTSPGEIRLLIAVKNGGMQIVDQTGANR</sequence>
<gene>
    <name evidence="1" type="ORF">R69888_05447</name>
</gene>
<evidence type="ECO:0000313" key="2">
    <source>
        <dbReference type="Proteomes" id="UP000672526"/>
    </source>
</evidence>
<dbReference type="Pfam" id="PF12790">
    <property type="entry name" value="T6SS-SciN"/>
    <property type="match status" value="1"/>
</dbReference>
<dbReference type="InterPro" id="IPR017734">
    <property type="entry name" value="T6SS_SciN"/>
</dbReference>
<dbReference type="InterPro" id="IPR038706">
    <property type="entry name" value="Type_VI_SciN-like_sf"/>
</dbReference>
<reference evidence="1 2" key="1">
    <citation type="submission" date="2021-02" db="EMBL/GenBank/DDBJ databases">
        <authorList>
            <person name="Vanwijnsberghe S."/>
        </authorList>
    </citation>
    <scope>NUCLEOTIDE SEQUENCE [LARGE SCALE GENOMIC DNA]</scope>
    <source>
        <strain evidence="1 2">LMG 31837</strain>
    </source>
</reference>
<evidence type="ECO:0000313" key="1">
    <source>
        <dbReference type="EMBL" id="CAE6806287.1"/>
    </source>
</evidence>
<dbReference type="NCBIfam" id="TIGR03352">
    <property type="entry name" value="VI_chp_3"/>
    <property type="match status" value="1"/>
</dbReference>
<dbReference type="Proteomes" id="UP000672526">
    <property type="component" value="Unassembled WGS sequence"/>
</dbReference>
<dbReference type="EMBL" id="CAJNBK010000021">
    <property type="protein sequence ID" value="CAE6806287.1"/>
    <property type="molecule type" value="Genomic_DNA"/>
</dbReference>
<dbReference type="PANTHER" id="PTHR37625:SF4">
    <property type="entry name" value="OUTER MEMBRANE LIPOPROTEIN"/>
    <property type="match status" value="1"/>
</dbReference>
<comment type="caution">
    <text evidence="1">The sequence shown here is derived from an EMBL/GenBank/DDBJ whole genome shotgun (WGS) entry which is preliminary data.</text>
</comment>
<name>A0ABM8SFQ6_9BURK</name>
<dbReference type="Gene3D" id="2.60.40.4150">
    <property type="entry name" value="Type VI secretion system, lipoprotein SciN"/>
    <property type="match status" value="1"/>
</dbReference>
<dbReference type="PANTHER" id="PTHR37625">
    <property type="entry name" value="OUTER MEMBRANE LIPOPROTEIN-RELATED"/>
    <property type="match status" value="1"/>
</dbReference>
<accession>A0ABM8SFQ6</accession>
<organism evidence="1 2">
    <name type="scientific">Paraburkholderia haematera</name>
    <dbReference type="NCBI Taxonomy" id="2793077"/>
    <lineage>
        <taxon>Bacteria</taxon>
        <taxon>Pseudomonadati</taxon>
        <taxon>Pseudomonadota</taxon>
        <taxon>Betaproteobacteria</taxon>
        <taxon>Burkholderiales</taxon>
        <taxon>Burkholderiaceae</taxon>
        <taxon>Paraburkholderia</taxon>
    </lineage>
</organism>